<gene>
    <name evidence="9" type="ORF">M422DRAFT_170089</name>
</gene>
<keyword evidence="10" id="KW-1185">Reference proteome</keyword>
<keyword evidence="4 8" id="KW-0560">Oxidoreductase</keyword>
<dbReference type="Gene3D" id="1.10.630.10">
    <property type="entry name" value="Cytochrome P450"/>
    <property type="match status" value="1"/>
</dbReference>
<protein>
    <recommendedName>
        <fullName evidence="11">Cytochrome P450</fullName>
    </recommendedName>
</protein>
<evidence type="ECO:0000256" key="7">
    <source>
        <dbReference type="PIRSR" id="PIRSR602403-1"/>
    </source>
</evidence>
<dbReference type="PANTHER" id="PTHR46206">
    <property type="entry name" value="CYTOCHROME P450"/>
    <property type="match status" value="1"/>
</dbReference>
<dbReference type="InterPro" id="IPR017972">
    <property type="entry name" value="Cyt_P450_CS"/>
</dbReference>
<evidence type="ECO:0000256" key="6">
    <source>
        <dbReference type="ARBA" id="ARBA00023033"/>
    </source>
</evidence>
<dbReference type="InterPro" id="IPR001128">
    <property type="entry name" value="Cyt_P450"/>
</dbReference>
<dbReference type="EMBL" id="KN837124">
    <property type="protein sequence ID" value="KIJ43182.1"/>
    <property type="molecule type" value="Genomic_DNA"/>
</dbReference>
<evidence type="ECO:0000256" key="2">
    <source>
        <dbReference type="ARBA" id="ARBA00010617"/>
    </source>
</evidence>
<reference evidence="9 10" key="1">
    <citation type="submission" date="2014-06" db="EMBL/GenBank/DDBJ databases">
        <title>Evolutionary Origins and Diversification of the Mycorrhizal Mutualists.</title>
        <authorList>
            <consortium name="DOE Joint Genome Institute"/>
            <consortium name="Mycorrhizal Genomics Consortium"/>
            <person name="Kohler A."/>
            <person name="Kuo A."/>
            <person name="Nagy L.G."/>
            <person name="Floudas D."/>
            <person name="Copeland A."/>
            <person name="Barry K.W."/>
            <person name="Cichocki N."/>
            <person name="Veneault-Fourrey C."/>
            <person name="LaButti K."/>
            <person name="Lindquist E.A."/>
            <person name="Lipzen A."/>
            <person name="Lundell T."/>
            <person name="Morin E."/>
            <person name="Murat C."/>
            <person name="Riley R."/>
            <person name="Ohm R."/>
            <person name="Sun H."/>
            <person name="Tunlid A."/>
            <person name="Henrissat B."/>
            <person name="Grigoriev I.V."/>
            <person name="Hibbett D.S."/>
            <person name="Martin F."/>
        </authorList>
    </citation>
    <scope>NUCLEOTIDE SEQUENCE [LARGE SCALE GENOMIC DNA]</scope>
    <source>
        <strain evidence="9 10">SS14</strain>
    </source>
</reference>
<dbReference type="InterPro" id="IPR002403">
    <property type="entry name" value="Cyt_P450_E_grp-IV"/>
</dbReference>
<dbReference type="CDD" id="cd11041">
    <property type="entry name" value="CYP503A1-like"/>
    <property type="match status" value="1"/>
</dbReference>
<keyword evidence="5 7" id="KW-0408">Iron</keyword>
<evidence type="ECO:0000313" key="9">
    <source>
        <dbReference type="EMBL" id="KIJ43182.1"/>
    </source>
</evidence>
<sequence>MFASDIITHPYHLETIKTLTSLVPAVIDEVQLAVPEAFKVPESGSVSVPLFETIVHLLARISNRAMIGAPGCRNEEFLRRQVSVAEQAIPMSQVLNWFPQIMKPAIWKLFSMIAGSKDEAIRLLVPYIQYRIQYAQQVQDNPETITDLLLRYAPEEHINSPEKLAVRVVHLNMASIHTSAIFTTHALFELAKMSPEQIDMIRTEIKSAMESEGGICNKTAVGKFHMLDSLLREIGRFHSLFSVGSSRLTLRDATLADGTVIPEGSVVALAPKPLHLNPEVYSQPEVFDPFRFSKLRQNGKDTLQSDAKHSFTTLTNNYIVFGTGKHACPGRFFAAFMVKIILAEILLAYDISFPEGASKNPRSFSFNIFTVPNPKAKLCFTKRKASSESE</sequence>
<evidence type="ECO:0000256" key="5">
    <source>
        <dbReference type="ARBA" id="ARBA00023004"/>
    </source>
</evidence>
<accession>A0A0C9VMR5</accession>
<dbReference type="OrthoDB" id="1844152at2759"/>
<dbReference type="GO" id="GO:0016705">
    <property type="term" value="F:oxidoreductase activity, acting on paired donors, with incorporation or reduction of molecular oxygen"/>
    <property type="evidence" value="ECO:0007669"/>
    <property type="project" value="InterPro"/>
</dbReference>
<dbReference type="SUPFAM" id="SSF48264">
    <property type="entry name" value="Cytochrome P450"/>
    <property type="match status" value="1"/>
</dbReference>
<dbReference type="PRINTS" id="PR00465">
    <property type="entry name" value="EP450IV"/>
</dbReference>
<dbReference type="GO" id="GO:0005506">
    <property type="term" value="F:iron ion binding"/>
    <property type="evidence" value="ECO:0007669"/>
    <property type="project" value="InterPro"/>
</dbReference>
<dbReference type="AlphaFoldDB" id="A0A0C9VMR5"/>
<dbReference type="GO" id="GO:0020037">
    <property type="term" value="F:heme binding"/>
    <property type="evidence" value="ECO:0007669"/>
    <property type="project" value="InterPro"/>
</dbReference>
<comment type="cofactor">
    <cofactor evidence="1 7">
        <name>heme</name>
        <dbReference type="ChEBI" id="CHEBI:30413"/>
    </cofactor>
</comment>
<proteinExistence type="inferred from homology"/>
<feature type="binding site" description="axial binding residue" evidence="7">
    <location>
        <position position="328"/>
    </location>
    <ligand>
        <name>heme</name>
        <dbReference type="ChEBI" id="CHEBI:30413"/>
    </ligand>
    <ligandPart>
        <name>Fe</name>
        <dbReference type="ChEBI" id="CHEBI:18248"/>
    </ligandPart>
</feature>
<dbReference type="Pfam" id="PF00067">
    <property type="entry name" value="p450"/>
    <property type="match status" value="1"/>
</dbReference>
<evidence type="ECO:0000256" key="1">
    <source>
        <dbReference type="ARBA" id="ARBA00001971"/>
    </source>
</evidence>
<keyword evidence="3 7" id="KW-0479">Metal-binding</keyword>
<evidence type="ECO:0008006" key="11">
    <source>
        <dbReference type="Google" id="ProtNLM"/>
    </source>
</evidence>
<dbReference type="HOGENOM" id="CLU_022195_1_0_1"/>
<evidence type="ECO:0000313" key="10">
    <source>
        <dbReference type="Proteomes" id="UP000054279"/>
    </source>
</evidence>
<evidence type="ECO:0000256" key="8">
    <source>
        <dbReference type="RuleBase" id="RU000461"/>
    </source>
</evidence>
<organism evidence="9 10">
    <name type="scientific">Sphaerobolus stellatus (strain SS14)</name>
    <dbReference type="NCBI Taxonomy" id="990650"/>
    <lineage>
        <taxon>Eukaryota</taxon>
        <taxon>Fungi</taxon>
        <taxon>Dikarya</taxon>
        <taxon>Basidiomycota</taxon>
        <taxon>Agaricomycotina</taxon>
        <taxon>Agaricomycetes</taxon>
        <taxon>Phallomycetidae</taxon>
        <taxon>Geastrales</taxon>
        <taxon>Sphaerobolaceae</taxon>
        <taxon>Sphaerobolus</taxon>
    </lineage>
</organism>
<dbReference type="GO" id="GO:0004497">
    <property type="term" value="F:monooxygenase activity"/>
    <property type="evidence" value="ECO:0007669"/>
    <property type="project" value="UniProtKB-KW"/>
</dbReference>
<dbReference type="PANTHER" id="PTHR46206:SF1">
    <property type="entry name" value="P450, PUTATIVE (EUROFUNG)-RELATED"/>
    <property type="match status" value="1"/>
</dbReference>
<name>A0A0C9VMR5_SPHS4</name>
<keyword evidence="6 8" id="KW-0503">Monooxygenase</keyword>
<keyword evidence="7 8" id="KW-0349">Heme</keyword>
<dbReference type="InterPro" id="IPR036396">
    <property type="entry name" value="Cyt_P450_sf"/>
</dbReference>
<comment type="similarity">
    <text evidence="2 8">Belongs to the cytochrome P450 family.</text>
</comment>
<dbReference type="Proteomes" id="UP000054279">
    <property type="component" value="Unassembled WGS sequence"/>
</dbReference>
<evidence type="ECO:0000256" key="4">
    <source>
        <dbReference type="ARBA" id="ARBA00023002"/>
    </source>
</evidence>
<evidence type="ECO:0000256" key="3">
    <source>
        <dbReference type="ARBA" id="ARBA00022723"/>
    </source>
</evidence>
<dbReference type="PROSITE" id="PS00086">
    <property type="entry name" value="CYTOCHROME_P450"/>
    <property type="match status" value="1"/>
</dbReference>